<evidence type="ECO:0000313" key="1">
    <source>
        <dbReference type="EMBL" id="MEQ4483724.1"/>
    </source>
</evidence>
<dbReference type="RefSeq" id="WP_232186105.1">
    <property type="nucleotide sequence ID" value="NZ_JAIOAP010000007.1"/>
</dbReference>
<proteinExistence type="predicted"/>
<name>A0ABV1KUE5_9BACL</name>
<keyword evidence="2" id="KW-1185">Reference proteome</keyword>
<gene>
    <name evidence="1" type="ORF">QJS35_15115</name>
</gene>
<sequence>MGNDNLLIKVSSDNVAPALELLGTAGEAPEGLSVVVHTKDNAAIAAAIDKAYGFMGRLRERNVLPD</sequence>
<organism evidence="1 2">
    <name type="scientific">Cohnella silvisoli</name>
    <dbReference type="NCBI Taxonomy" id="2873699"/>
    <lineage>
        <taxon>Bacteria</taxon>
        <taxon>Bacillati</taxon>
        <taxon>Bacillota</taxon>
        <taxon>Bacilli</taxon>
        <taxon>Bacillales</taxon>
        <taxon>Paenibacillaceae</taxon>
        <taxon>Cohnella</taxon>
    </lineage>
</organism>
<protein>
    <submittedName>
        <fullName evidence="1">Uncharacterized protein</fullName>
    </submittedName>
</protein>
<dbReference type="EMBL" id="JASKHM010000008">
    <property type="protein sequence ID" value="MEQ4483724.1"/>
    <property type="molecule type" value="Genomic_DNA"/>
</dbReference>
<accession>A0ABV1KUE5</accession>
<reference evidence="1 2" key="1">
    <citation type="journal article" date="2023" name="Genome Announc.">
        <title>Pan-Genome Analyses of the Genus Cohnella and Proposal of the Novel Species Cohnella silvisoli sp. nov., Isolated from Forest Soil.</title>
        <authorList>
            <person name="Wang C."/>
            <person name="Mao L."/>
            <person name="Bao G."/>
            <person name="Zhu H."/>
        </authorList>
    </citation>
    <scope>NUCLEOTIDE SEQUENCE [LARGE SCALE GENOMIC DNA]</scope>
    <source>
        <strain evidence="1 2">NL03-T5-1</strain>
    </source>
</reference>
<comment type="caution">
    <text evidence="1">The sequence shown here is derived from an EMBL/GenBank/DDBJ whole genome shotgun (WGS) entry which is preliminary data.</text>
</comment>
<dbReference type="Proteomes" id="UP001493487">
    <property type="component" value="Unassembled WGS sequence"/>
</dbReference>
<evidence type="ECO:0000313" key="2">
    <source>
        <dbReference type="Proteomes" id="UP001493487"/>
    </source>
</evidence>